<protein>
    <submittedName>
        <fullName evidence="2">Uncharacterized protein</fullName>
    </submittedName>
</protein>
<feature type="transmembrane region" description="Helical" evidence="1">
    <location>
        <begin position="6"/>
        <end position="24"/>
    </location>
</feature>
<gene>
    <name evidence="2" type="ORF">LEP1GSC058_3854</name>
</gene>
<feature type="transmembrane region" description="Helical" evidence="1">
    <location>
        <begin position="109"/>
        <end position="132"/>
    </location>
</feature>
<dbReference type="RefSeq" id="WP_016550182.1">
    <property type="nucleotide sequence ID" value="NZ_AKWZ02000010.1"/>
</dbReference>
<accession>S3UWR0</accession>
<dbReference type="EMBL" id="AKWZ02000010">
    <property type="protein sequence ID" value="EPG73708.1"/>
    <property type="molecule type" value="Genomic_DNA"/>
</dbReference>
<evidence type="ECO:0000313" key="2">
    <source>
        <dbReference type="EMBL" id="EPG73708.1"/>
    </source>
</evidence>
<dbReference type="Proteomes" id="UP000014540">
    <property type="component" value="Unassembled WGS sequence"/>
</dbReference>
<proteinExistence type="predicted"/>
<reference evidence="2" key="1">
    <citation type="submission" date="2013-04" db="EMBL/GenBank/DDBJ databases">
        <authorList>
            <person name="Harkins D.M."/>
            <person name="Durkin A.S."/>
            <person name="Selengut J.D."/>
            <person name="Sanka R."/>
            <person name="DePew J."/>
            <person name="Purushe J."/>
            <person name="Ahmed A."/>
            <person name="van der Linden H."/>
            <person name="Goris M.G.A."/>
            <person name="Hartskeerl R.A."/>
            <person name="Vinetz J.M."/>
            <person name="Sutton G.G."/>
            <person name="Nelson W.C."/>
            <person name="Fouts D.E."/>
        </authorList>
    </citation>
    <scope>NUCLEOTIDE SEQUENCE [LARGE SCALE GENOMIC DNA]</scope>
    <source>
        <strain evidence="2">BUT 6</strain>
    </source>
</reference>
<dbReference type="AlphaFoldDB" id="S3UWR0"/>
<evidence type="ECO:0000256" key="1">
    <source>
        <dbReference type="SAM" id="Phobius"/>
    </source>
</evidence>
<keyword evidence="1" id="KW-1133">Transmembrane helix</keyword>
<evidence type="ECO:0000313" key="3">
    <source>
        <dbReference type="Proteomes" id="UP000014540"/>
    </source>
</evidence>
<dbReference type="STRING" id="1193011.LEP1GSC058_3854"/>
<comment type="caution">
    <text evidence="2">The sequence shown here is derived from an EMBL/GenBank/DDBJ whole genome shotgun (WGS) entry which is preliminary data.</text>
</comment>
<organism evidence="2 3">
    <name type="scientific">Leptospira fainei serovar Hurstbridge str. BUT 6</name>
    <dbReference type="NCBI Taxonomy" id="1193011"/>
    <lineage>
        <taxon>Bacteria</taxon>
        <taxon>Pseudomonadati</taxon>
        <taxon>Spirochaetota</taxon>
        <taxon>Spirochaetia</taxon>
        <taxon>Leptospirales</taxon>
        <taxon>Leptospiraceae</taxon>
        <taxon>Leptospira</taxon>
    </lineage>
</organism>
<keyword evidence="3" id="KW-1185">Reference proteome</keyword>
<keyword evidence="1" id="KW-0472">Membrane</keyword>
<name>S3UWR0_9LEPT</name>
<dbReference type="OrthoDB" id="329527at2"/>
<keyword evidence="1" id="KW-0812">Transmembrane</keyword>
<feature type="transmembrane region" description="Helical" evidence="1">
    <location>
        <begin position="144"/>
        <end position="165"/>
    </location>
</feature>
<sequence>MDLNSSIIVSIPFSVFVLIFLYSLRDRKRKEEFQFSDMTNPFPRIMKGNFPVNVDLDSAVRKLESIGYFTKQLEEKILFQNAASLQKTRSWLWSYGKLEKSDSIIKFNLYANLGSFLTVPAALAVVVSFGLLVQSNISSDRASILPFFFLGFAFFFSISTFVSQVKKEKSEFRKILEG</sequence>